<feature type="transmembrane region" description="Helical" evidence="1">
    <location>
        <begin position="166"/>
        <end position="187"/>
    </location>
</feature>
<evidence type="ECO:0000256" key="1">
    <source>
        <dbReference type="SAM" id="Phobius"/>
    </source>
</evidence>
<dbReference type="PROSITE" id="PS50925">
    <property type="entry name" value="BLUF"/>
    <property type="match status" value="1"/>
</dbReference>
<comment type="caution">
    <text evidence="3">The sequence shown here is derived from an EMBL/GenBank/DDBJ whole genome shotgun (WGS) entry which is preliminary data.</text>
</comment>
<keyword evidence="1" id="KW-0472">Membrane</keyword>
<dbReference type="InterPro" id="IPR036046">
    <property type="entry name" value="Acylphosphatase-like_dom_sf"/>
</dbReference>
<evidence type="ECO:0000313" key="4">
    <source>
        <dbReference type="Proteomes" id="UP000297834"/>
    </source>
</evidence>
<name>A0A4Y7X9X5_9GAMM</name>
<dbReference type="Proteomes" id="UP000297834">
    <property type="component" value="Unassembled WGS sequence"/>
</dbReference>
<dbReference type="Pfam" id="PF04940">
    <property type="entry name" value="BLUF"/>
    <property type="match status" value="1"/>
</dbReference>
<reference evidence="3 4" key="1">
    <citation type="submission" date="2019-03" db="EMBL/GenBank/DDBJ databases">
        <title>Alkanindiges illinoisensis: a potential pathogenic isolated from ascites of a gastric cancer patient with abdominal metastasis.</title>
        <authorList>
            <person name="Hu X."/>
            <person name="Yang B."/>
            <person name="Yan X."/>
            <person name="Lin L."/>
            <person name="Zhao H."/>
            <person name="Zhou F."/>
            <person name="Su B."/>
            <person name="Chen J."/>
            <person name="Rui Y."/>
            <person name="Wang Q."/>
            <person name="Zheng L."/>
        </authorList>
    </citation>
    <scope>NUCLEOTIDE SEQUENCE [LARGE SCALE GENOMIC DNA]</scope>
    <source>
        <strain evidence="3 4">NFYY 23406</strain>
    </source>
</reference>
<dbReference type="SUPFAM" id="SSF54975">
    <property type="entry name" value="Acylphosphatase/BLUF domain-like"/>
    <property type="match status" value="1"/>
</dbReference>
<gene>
    <name evidence="3" type="ORF">E2B99_11695</name>
</gene>
<dbReference type="RefSeq" id="WP_134245116.1">
    <property type="nucleotide sequence ID" value="NZ_SNTY01000058.1"/>
</dbReference>
<dbReference type="InterPro" id="IPR007024">
    <property type="entry name" value="BLUF_domain"/>
</dbReference>
<sequence>MIPYVRLAYASTATANPAHIRNDLIQIFESAQQYNFNHQLTGVLLYGNGYFFQYIEGRKPEVDRLYQHLLKDLRHQGVSLLFYDVVEQLKFDQWGSCYTHFEPPIEHFFRQHQLAGFNPYLLNNQLIHSFLDVLYSRNSNSSASATQALRGLEANQSSYVMSLKDMATVGVLILLILIPLYLIVTLMPSTSGFFLF</sequence>
<protein>
    <submittedName>
        <fullName evidence="3">BLUF domain-containing protein</fullName>
    </submittedName>
</protein>
<keyword evidence="1" id="KW-1133">Transmembrane helix</keyword>
<keyword evidence="1" id="KW-0812">Transmembrane</keyword>
<dbReference type="AlphaFoldDB" id="A0A4Y7X9X5"/>
<dbReference type="GO" id="GO:0009882">
    <property type="term" value="F:blue light photoreceptor activity"/>
    <property type="evidence" value="ECO:0007669"/>
    <property type="project" value="InterPro"/>
</dbReference>
<dbReference type="SMART" id="SM01034">
    <property type="entry name" value="BLUF"/>
    <property type="match status" value="1"/>
</dbReference>
<dbReference type="STRING" id="1120977.GCA_000619845_01607"/>
<dbReference type="EMBL" id="SNTY01000058">
    <property type="protein sequence ID" value="TEU24755.1"/>
    <property type="molecule type" value="Genomic_DNA"/>
</dbReference>
<dbReference type="Gene3D" id="3.30.70.100">
    <property type="match status" value="1"/>
</dbReference>
<accession>A0A4Y7X9X5</accession>
<evidence type="ECO:0000313" key="3">
    <source>
        <dbReference type="EMBL" id="TEU24755.1"/>
    </source>
</evidence>
<keyword evidence="4" id="KW-1185">Reference proteome</keyword>
<dbReference type="OrthoDB" id="557705at2"/>
<proteinExistence type="predicted"/>
<organism evidence="3 4">
    <name type="scientific">Alkanindiges illinoisensis</name>
    <dbReference type="NCBI Taxonomy" id="197183"/>
    <lineage>
        <taxon>Bacteria</taxon>
        <taxon>Pseudomonadati</taxon>
        <taxon>Pseudomonadota</taxon>
        <taxon>Gammaproteobacteria</taxon>
        <taxon>Moraxellales</taxon>
        <taxon>Moraxellaceae</taxon>
        <taxon>Alkanindiges</taxon>
    </lineage>
</organism>
<evidence type="ECO:0000259" key="2">
    <source>
        <dbReference type="PROSITE" id="PS50925"/>
    </source>
</evidence>
<feature type="domain" description="BLUF" evidence="2">
    <location>
        <begin position="4"/>
        <end position="97"/>
    </location>
</feature>
<dbReference type="GO" id="GO:0071949">
    <property type="term" value="F:FAD binding"/>
    <property type="evidence" value="ECO:0007669"/>
    <property type="project" value="InterPro"/>
</dbReference>